<dbReference type="SMART" id="SM00240">
    <property type="entry name" value="FHA"/>
    <property type="match status" value="1"/>
</dbReference>
<keyword evidence="2" id="KW-0812">Transmembrane</keyword>
<dbReference type="PROSITE" id="PS50006">
    <property type="entry name" value="FHA_DOMAIN"/>
    <property type="match status" value="1"/>
</dbReference>
<dbReference type="InterPro" id="IPR045962">
    <property type="entry name" value="DUF6382"/>
</dbReference>
<evidence type="ECO:0000259" key="3">
    <source>
        <dbReference type="PROSITE" id="PS50006"/>
    </source>
</evidence>
<evidence type="ECO:0000313" key="4">
    <source>
        <dbReference type="EMBL" id="MCC2189519.1"/>
    </source>
</evidence>
<dbReference type="CDD" id="cd00060">
    <property type="entry name" value="FHA"/>
    <property type="match status" value="1"/>
</dbReference>
<evidence type="ECO:0000313" key="5">
    <source>
        <dbReference type="Proteomes" id="UP001197875"/>
    </source>
</evidence>
<keyword evidence="5" id="KW-1185">Reference proteome</keyword>
<dbReference type="InterPro" id="IPR008984">
    <property type="entry name" value="SMAD_FHA_dom_sf"/>
</dbReference>
<sequence>MKPSYRKEKDNDYMILEAPGKPEGGEYQIRMLLVNPIYGLLPCKMRMVDGSRAFYYDITEKQPMTSVFERRLMGKEDIEKLLGGLEKAMDEAGRYLLVMEQFILKPEYIFQDTETGEFFFCYLPFYDGSLETDFRELAEYILKRLDHSQEEAVLWGYDIYSRSAEEHFSIGKILESVHERAAKEAVRKSREKSPEKMRQTAPREERQKPVEELEYIEVEEGASEETARPAAGRAESRPVEKTILREGKAENTEKTVEREKPEKRNTEARREAWAAEKKKKRLFGKKQDKNIENRPKKSKGRKSVEFRAEFRGRRKQFLQVFIGMTASVAAAVWAVVCQGLNFIQAGGILFLCMGLLVYFTTVFQKKPAKKATSPEEEVFLWEQELKEDGDKTVFLGSPVPEKYPVLVSMDPGKQENIVLDRERMTVGKQKEQVDIFLQDPSVSRIHASLEKSGEDWYLRDRGSTNGTFLDGLRLEEGEKKKLLDGAEISFSGRRFYFHSDSTGSTVQN</sequence>
<feature type="region of interest" description="Disordered" evidence="1">
    <location>
        <begin position="284"/>
        <end position="303"/>
    </location>
</feature>
<feature type="domain" description="FHA" evidence="3">
    <location>
        <begin position="424"/>
        <end position="474"/>
    </location>
</feature>
<dbReference type="EMBL" id="JAJEPR010000008">
    <property type="protein sequence ID" value="MCC2189519.1"/>
    <property type="molecule type" value="Genomic_DNA"/>
</dbReference>
<keyword evidence="2" id="KW-1133">Transmembrane helix</keyword>
<dbReference type="Pfam" id="PF19909">
    <property type="entry name" value="DUF6382"/>
    <property type="match status" value="1"/>
</dbReference>
<feature type="region of interest" description="Disordered" evidence="1">
    <location>
        <begin position="246"/>
        <end position="270"/>
    </location>
</feature>
<gene>
    <name evidence="4" type="ORF">LKD71_06835</name>
</gene>
<dbReference type="PANTHER" id="PTHR23308">
    <property type="entry name" value="NUCLEAR INHIBITOR OF PROTEIN PHOSPHATASE-1"/>
    <property type="match status" value="1"/>
</dbReference>
<feature type="transmembrane region" description="Helical" evidence="2">
    <location>
        <begin position="317"/>
        <end position="336"/>
    </location>
</feature>
<comment type="caution">
    <text evidence="4">The sequence shown here is derived from an EMBL/GenBank/DDBJ whole genome shotgun (WGS) entry which is preliminary data.</text>
</comment>
<feature type="compositionally biased region" description="Basic and acidic residues" evidence="1">
    <location>
        <begin position="285"/>
        <end position="295"/>
    </location>
</feature>
<evidence type="ECO:0000256" key="2">
    <source>
        <dbReference type="SAM" id="Phobius"/>
    </source>
</evidence>
<dbReference type="AlphaFoldDB" id="A0AAE3DSF8"/>
<reference evidence="4 5" key="1">
    <citation type="submission" date="2021-10" db="EMBL/GenBank/DDBJ databases">
        <title>Anaerobic single-cell dispensing facilitates the cultivation of human gut bacteria.</title>
        <authorList>
            <person name="Afrizal A."/>
        </authorList>
    </citation>
    <scope>NUCLEOTIDE SEQUENCE [LARGE SCALE GENOMIC DNA]</scope>
    <source>
        <strain evidence="4 5">CLA-AA-H277</strain>
    </source>
</reference>
<keyword evidence="2" id="KW-0472">Membrane</keyword>
<dbReference type="InterPro" id="IPR050923">
    <property type="entry name" value="Cell_Proc_Reg/RNA_Proc"/>
</dbReference>
<protein>
    <submittedName>
        <fullName evidence="4">FHA domain-containing protein</fullName>
    </submittedName>
</protein>
<organism evidence="4 5">
    <name type="scientific">Fusicatenibacter faecihominis</name>
    <dbReference type="NCBI Taxonomy" id="2881276"/>
    <lineage>
        <taxon>Bacteria</taxon>
        <taxon>Bacillati</taxon>
        <taxon>Bacillota</taxon>
        <taxon>Clostridia</taxon>
        <taxon>Lachnospirales</taxon>
        <taxon>Lachnospiraceae</taxon>
        <taxon>Fusicatenibacter</taxon>
    </lineage>
</organism>
<dbReference type="Pfam" id="PF00498">
    <property type="entry name" value="FHA"/>
    <property type="match status" value="1"/>
</dbReference>
<dbReference type="InterPro" id="IPR000253">
    <property type="entry name" value="FHA_dom"/>
</dbReference>
<proteinExistence type="predicted"/>
<feature type="transmembrane region" description="Helical" evidence="2">
    <location>
        <begin position="342"/>
        <end position="363"/>
    </location>
</feature>
<dbReference type="SUPFAM" id="SSF49879">
    <property type="entry name" value="SMAD/FHA domain"/>
    <property type="match status" value="1"/>
</dbReference>
<name>A0AAE3DSF8_9FIRM</name>
<dbReference type="Proteomes" id="UP001197875">
    <property type="component" value="Unassembled WGS sequence"/>
</dbReference>
<feature type="region of interest" description="Disordered" evidence="1">
    <location>
        <begin position="184"/>
        <end position="208"/>
    </location>
</feature>
<evidence type="ECO:0000256" key="1">
    <source>
        <dbReference type="SAM" id="MobiDB-lite"/>
    </source>
</evidence>
<dbReference type="Gene3D" id="2.60.200.20">
    <property type="match status" value="1"/>
</dbReference>
<dbReference type="RefSeq" id="WP_227614856.1">
    <property type="nucleotide sequence ID" value="NZ_JAJEPR010000008.1"/>
</dbReference>
<accession>A0AAE3DSF8</accession>